<organism evidence="1 2">
    <name type="scientific">Campylobacter gracilis RM3268</name>
    <dbReference type="NCBI Taxonomy" id="553220"/>
    <lineage>
        <taxon>Bacteria</taxon>
        <taxon>Pseudomonadati</taxon>
        <taxon>Campylobacterota</taxon>
        <taxon>Epsilonproteobacteria</taxon>
        <taxon>Campylobacterales</taxon>
        <taxon>Campylobacteraceae</taxon>
        <taxon>Campylobacter</taxon>
    </lineage>
</organism>
<evidence type="ECO:0000313" key="1">
    <source>
        <dbReference type="EMBL" id="EEV17325.1"/>
    </source>
</evidence>
<protein>
    <submittedName>
        <fullName evidence="1">Uncharacterized protein</fullName>
    </submittedName>
</protein>
<dbReference type="AlphaFoldDB" id="C8PIG0"/>
<accession>C8PIG0</accession>
<comment type="caution">
    <text evidence="1">The sequence shown here is derived from an EMBL/GenBank/DDBJ whole genome shotgun (WGS) entry which is preliminary data.</text>
</comment>
<name>C8PIG0_9BACT</name>
<dbReference type="EMBL" id="ACYG01000027">
    <property type="protein sequence ID" value="EEV17325.1"/>
    <property type="molecule type" value="Genomic_DNA"/>
</dbReference>
<sequence>MKFYARKISPFKFSGGMREQSFRFCPFLREALPRSASFEILMFRLFLQCVFAIKF</sequence>
<keyword evidence="2" id="KW-1185">Reference proteome</keyword>
<evidence type="ECO:0000313" key="2">
    <source>
        <dbReference type="Proteomes" id="UP000005709"/>
    </source>
</evidence>
<dbReference type="Proteomes" id="UP000005709">
    <property type="component" value="Unassembled WGS sequence"/>
</dbReference>
<dbReference type="RefSeq" id="WP_005872398.1">
    <property type="nucleotide sequence ID" value="NZ_ACYG01000027.1"/>
</dbReference>
<proteinExistence type="predicted"/>
<reference evidence="1 2" key="1">
    <citation type="submission" date="2009-07" db="EMBL/GenBank/DDBJ databases">
        <authorList>
            <person name="Madupu R."/>
            <person name="Sebastian Y."/>
            <person name="Durkin A.S."/>
            <person name="Torralba M."/>
            <person name="Methe B."/>
            <person name="Sutton G.G."/>
            <person name="Strausberg R.L."/>
            <person name="Nelson K.E."/>
        </authorList>
    </citation>
    <scope>NUCLEOTIDE SEQUENCE [LARGE SCALE GENOMIC DNA]</scope>
    <source>
        <strain evidence="1 2">RM3268</strain>
    </source>
</reference>
<gene>
    <name evidence="1" type="ORF">CAMGR0001_1621</name>
</gene>